<name>A0ABS7TMC3_9BACT</name>
<organism evidence="10 11">
    <name type="scientific">Nannocystis pusilla</name>
    <dbReference type="NCBI Taxonomy" id="889268"/>
    <lineage>
        <taxon>Bacteria</taxon>
        <taxon>Pseudomonadati</taxon>
        <taxon>Myxococcota</taxon>
        <taxon>Polyangia</taxon>
        <taxon>Nannocystales</taxon>
        <taxon>Nannocystaceae</taxon>
        <taxon>Nannocystis</taxon>
    </lineage>
</organism>
<dbReference type="Gene3D" id="3.40.1050.10">
    <property type="entry name" value="Carbonic anhydrase"/>
    <property type="match status" value="1"/>
</dbReference>
<proteinExistence type="inferred from homology"/>
<comment type="function">
    <text evidence="8">Reversible hydration of carbon dioxide.</text>
</comment>
<evidence type="ECO:0000256" key="1">
    <source>
        <dbReference type="ARBA" id="ARBA00001947"/>
    </source>
</evidence>
<dbReference type="SUPFAM" id="SSF53056">
    <property type="entry name" value="beta-carbonic anhydrase, cab"/>
    <property type="match status" value="1"/>
</dbReference>
<evidence type="ECO:0000256" key="3">
    <source>
        <dbReference type="ARBA" id="ARBA00012925"/>
    </source>
</evidence>
<evidence type="ECO:0000313" key="11">
    <source>
        <dbReference type="Proteomes" id="UP001139031"/>
    </source>
</evidence>
<dbReference type="PANTHER" id="PTHR11002:SF76">
    <property type="entry name" value="CARBONIC ANHYDRASE"/>
    <property type="match status" value="1"/>
</dbReference>
<evidence type="ECO:0000256" key="7">
    <source>
        <dbReference type="ARBA" id="ARBA00048348"/>
    </source>
</evidence>
<dbReference type="PANTHER" id="PTHR11002">
    <property type="entry name" value="CARBONIC ANHYDRASE"/>
    <property type="match status" value="1"/>
</dbReference>
<dbReference type="PROSITE" id="PS00704">
    <property type="entry name" value="PROK_CO2_ANHYDRASE_1"/>
    <property type="match status" value="1"/>
</dbReference>
<comment type="similarity">
    <text evidence="2 8">Belongs to the beta-class carbonic anhydrase family.</text>
</comment>
<comment type="caution">
    <text evidence="10">The sequence shown here is derived from an EMBL/GenBank/DDBJ whole genome shotgun (WGS) entry which is preliminary data.</text>
</comment>
<sequence length="287" mass="30576">MIFELRQVTALDVAGAELLARLFADIEARGTPIALVGVAEPHVAQLVAADPSGRVAARIAATEIDVLRLLNPGRVTRPIERLIAGVRRFQQSAGRRRLLVERLAKAQDPHTLFVSCADSRVVPTLLTSTDPGELLQVRNLGNIVPPSGGAAMPAEGAAVEYALTRLHITEIVVCGHSGCGAMTALLARDPAVGMPSVAEWLRPAAALLARLPDDATPGDAAMANVVLQLEHLRTYPIVRERLVAGQLRLHGWYYDIGAGALSAWDDVAEQFVPLVSPIRSSASAHRC</sequence>
<evidence type="ECO:0000256" key="5">
    <source>
        <dbReference type="ARBA" id="ARBA00022833"/>
    </source>
</evidence>
<dbReference type="PROSITE" id="PS50801">
    <property type="entry name" value="STAS"/>
    <property type="match status" value="1"/>
</dbReference>
<evidence type="ECO:0000256" key="6">
    <source>
        <dbReference type="ARBA" id="ARBA00023239"/>
    </source>
</evidence>
<evidence type="ECO:0000256" key="2">
    <source>
        <dbReference type="ARBA" id="ARBA00006217"/>
    </source>
</evidence>
<dbReference type="InterPro" id="IPR015892">
    <property type="entry name" value="Carbonic_anhydrase_CS"/>
</dbReference>
<keyword evidence="6 8" id="KW-0456">Lyase</keyword>
<keyword evidence="11" id="KW-1185">Reference proteome</keyword>
<gene>
    <name evidence="10" type="ORF">K7C98_08745</name>
</gene>
<dbReference type="EC" id="4.2.1.1" evidence="3 8"/>
<accession>A0ABS7TMC3</accession>
<dbReference type="SMART" id="SM00947">
    <property type="entry name" value="Pro_CA"/>
    <property type="match status" value="1"/>
</dbReference>
<protein>
    <recommendedName>
        <fullName evidence="3 8">Carbonic anhydrase</fullName>
        <ecNumber evidence="3 8">4.2.1.1</ecNumber>
    </recommendedName>
    <alternativeName>
        <fullName evidence="8">Carbonate dehydratase</fullName>
    </alternativeName>
</protein>
<comment type="catalytic activity">
    <reaction evidence="7 8">
        <text>hydrogencarbonate + H(+) = CO2 + H2O</text>
        <dbReference type="Rhea" id="RHEA:10748"/>
        <dbReference type="ChEBI" id="CHEBI:15377"/>
        <dbReference type="ChEBI" id="CHEBI:15378"/>
        <dbReference type="ChEBI" id="CHEBI:16526"/>
        <dbReference type="ChEBI" id="CHEBI:17544"/>
        <dbReference type="EC" id="4.2.1.1"/>
    </reaction>
</comment>
<comment type="cofactor">
    <cofactor evidence="1">
        <name>Zn(2+)</name>
        <dbReference type="ChEBI" id="CHEBI:29105"/>
    </cofactor>
</comment>
<dbReference type="Pfam" id="PF00484">
    <property type="entry name" value="Pro_CA"/>
    <property type="match status" value="1"/>
</dbReference>
<evidence type="ECO:0000256" key="4">
    <source>
        <dbReference type="ARBA" id="ARBA00022723"/>
    </source>
</evidence>
<reference evidence="10" key="1">
    <citation type="submission" date="2021-08" db="EMBL/GenBank/DDBJ databases">
        <authorList>
            <person name="Stevens D.C."/>
        </authorList>
    </citation>
    <scope>NUCLEOTIDE SEQUENCE</scope>
    <source>
        <strain evidence="10">DSM 53165</strain>
    </source>
</reference>
<keyword evidence="5 8" id="KW-0862">Zinc</keyword>
<evidence type="ECO:0000259" key="9">
    <source>
        <dbReference type="PROSITE" id="PS50801"/>
    </source>
</evidence>
<keyword evidence="4" id="KW-0479">Metal-binding</keyword>
<dbReference type="PROSITE" id="PS00705">
    <property type="entry name" value="PROK_CO2_ANHYDRASE_2"/>
    <property type="match status" value="1"/>
</dbReference>
<evidence type="ECO:0000256" key="8">
    <source>
        <dbReference type="RuleBase" id="RU003956"/>
    </source>
</evidence>
<dbReference type="InterPro" id="IPR036874">
    <property type="entry name" value="Carbonic_anhydrase_sf"/>
</dbReference>
<dbReference type="InterPro" id="IPR002645">
    <property type="entry name" value="STAS_dom"/>
</dbReference>
<dbReference type="InterPro" id="IPR001765">
    <property type="entry name" value="Carbonic_anhydrase"/>
</dbReference>
<feature type="domain" description="STAS" evidence="9">
    <location>
        <begin position="1"/>
        <end position="47"/>
    </location>
</feature>
<dbReference type="Proteomes" id="UP001139031">
    <property type="component" value="Unassembled WGS sequence"/>
</dbReference>
<dbReference type="EMBL" id="JAIRAU010000005">
    <property type="protein sequence ID" value="MBZ5709346.1"/>
    <property type="molecule type" value="Genomic_DNA"/>
</dbReference>
<evidence type="ECO:0000313" key="10">
    <source>
        <dbReference type="EMBL" id="MBZ5709346.1"/>
    </source>
</evidence>